<sequence>MAISSSLVQKRLSSPRSEMSYVLNAGCATTDVQMKISRECLRNAFSQLLQSKSPSPHPALGPQSVLSRPTQVMLTICAESSKQNDDVFLYKSIERRGFGFGDLLKFK</sequence>
<dbReference type="RefSeq" id="XP_024572848.1">
    <property type="nucleotide sequence ID" value="XM_024721268.1"/>
</dbReference>
<evidence type="ECO:0000313" key="2">
    <source>
        <dbReference type="Proteomes" id="UP000054928"/>
    </source>
</evidence>
<reference evidence="2" key="1">
    <citation type="submission" date="2014-09" db="EMBL/GenBank/DDBJ databases">
        <authorList>
            <person name="Sharma Rahul"/>
            <person name="Thines Marco"/>
        </authorList>
    </citation>
    <scope>NUCLEOTIDE SEQUENCE [LARGE SCALE GENOMIC DNA]</scope>
</reference>
<dbReference type="GeneID" id="36398083"/>
<dbReference type="Proteomes" id="UP000054928">
    <property type="component" value="Unassembled WGS sequence"/>
</dbReference>
<dbReference type="AlphaFoldDB" id="A0A0P1A784"/>
<proteinExistence type="predicted"/>
<name>A0A0P1A784_PLAHL</name>
<organism evidence="1 2">
    <name type="scientific">Plasmopara halstedii</name>
    <name type="common">Downy mildew of sunflower</name>
    <dbReference type="NCBI Taxonomy" id="4781"/>
    <lineage>
        <taxon>Eukaryota</taxon>
        <taxon>Sar</taxon>
        <taxon>Stramenopiles</taxon>
        <taxon>Oomycota</taxon>
        <taxon>Peronosporomycetes</taxon>
        <taxon>Peronosporales</taxon>
        <taxon>Peronosporaceae</taxon>
        <taxon>Plasmopara</taxon>
    </lineage>
</organism>
<accession>A0A0P1A784</accession>
<protein>
    <submittedName>
        <fullName evidence="1">Uncharacterized protein</fullName>
    </submittedName>
</protein>
<dbReference type="EMBL" id="CCYD01000207">
    <property type="protein sequence ID" value="CEG36479.1"/>
    <property type="molecule type" value="Genomic_DNA"/>
</dbReference>
<keyword evidence="2" id="KW-1185">Reference proteome</keyword>
<evidence type="ECO:0000313" key="1">
    <source>
        <dbReference type="EMBL" id="CEG36479.1"/>
    </source>
</evidence>